<dbReference type="EMBL" id="MU266340">
    <property type="protein sequence ID" value="KAH7929559.1"/>
    <property type="molecule type" value="Genomic_DNA"/>
</dbReference>
<comment type="caution">
    <text evidence="1">The sequence shown here is derived from an EMBL/GenBank/DDBJ whole genome shotgun (WGS) entry which is preliminary data.</text>
</comment>
<accession>A0ACB8BV27</accession>
<protein>
    <submittedName>
        <fullName evidence="1">Uncharacterized protein</fullName>
    </submittedName>
</protein>
<keyword evidence="2" id="KW-1185">Reference proteome</keyword>
<name>A0ACB8BV27_9AGAM</name>
<sequence length="508" mass="55731">MPRSANVAVNHIIHDATDQSCHFRAADSPNCAPIRSPPDSFNTLKRTTEDILQTIIKTRKSWKTLKGNVEAVWPPYLEAAMLNGLQEYEPDDSRETRILGRYPMRNRFISEYVFRTTGKYRSAKQVGSRLQQLRDTSEGRELMESLTRCYHVRTESGPSSARFNVPHQHAPRTTYSSPALSSLSCDLPPSDSSSSSSSADSPVSPPDYSPLMPSIKPSIKSQAPANPRTVVHIDILPTSTTWMNQSPSAGRSSHSAPKSPSHSHLASSSSHPSNSPRLIRNIDPTVTFVSQSTMTAKSSYIVLLDGAPIHSEDTRLQCVGPYVPPSGMPNASDSSLLYSTTLVPKFWETLCNSSDPTVYTIMQDVYRIAEPTSFAEPSHRPRPLLMFSAVYHFRYPSAAASPVNRPPRNAPKLESPVMTDAELQSLCSQITPLPFEGFGSGSSQKFGLLHDVYKGGSDAPFLVDVSLDDFNFDDFTIDLQNSPAHTSTGALVQSTSACFPTDLSNYVL</sequence>
<organism evidence="1 2">
    <name type="scientific">Leucogyrophana mollusca</name>
    <dbReference type="NCBI Taxonomy" id="85980"/>
    <lineage>
        <taxon>Eukaryota</taxon>
        <taxon>Fungi</taxon>
        <taxon>Dikarya</taxon>
        <taxon>Basidiomycota</taxon>
        <taxon>Agaricomycotina</taxon>
        <taxon>Agaricomycetes</taxon>
        <taxon>Agaricomycetidae</taxon>
        <taxon>Boletales</taxon>
        <taxon>Boletales incertae sedis</taxon>
        <taxon>Leucogyrophana</taxon>
    </lineage>
</organism>
<gene>
    <name evidence="1" type="ORF">BV22DRAFT_1029416</name>
</gene>
<evidence type="ECO:0000313" key="1">
    <source>
        <dbReference type="EMBL" id="KAH7929559.1"/>
    </source>
</evidence>
<reference evidence="1" key="1">
    <citation type="journal article" date="2021" name="New Phytol.">
        <title>Evolutionary innovations through gain and loss of genes in the ectomycorrhizal Boletales.</title>
        <authorList>
            <person name="Wu G."/>
            <person name="Miyauchi S."/>
            <person name="Morin E."/>
            <person name="Kuo A."/>
            <person name="Drula E."/>
            <person name="Varga T."/>
            <person name="Kohler A."/>
            <person name="Feng B."/>
            <person name="Cao Y."/>
            <person name="Lipzen A."/>
            <person name="Daum C."/>
            <person name="Hundley H."/>
            <person name="Pangilinan J."/>
            <person name="Johnson J."/>
            <person name="Barry K."/>
            <person name="LaButti K."/>
            <person name="Ng V."/>
            <person name="Ahrendt S."/>
            <person name="Min B."/>
            <person name="Choi I.G."/>
            <person name="Park H."/>
            <person name="Plett J.M."/>
            <person name="Magnuson J."/>
            <person name="Spatafora J.W."/>
            <person name="Nagy L.G."/>
            <person name="Henrissat B."/>
            <person name="Grigoriev I.V."/>
            <person name="Yang Z.L."/>
            <person name="Xu J."/>
            <person name="Martin F.M."/>
        </authorList>
    </citation>
    <scope>NUCLEOTIDE SEQUENCE</scope>
    <source>
        <strain evidence="1">KUC20120723A-06</strain>
    </source>
</reference>
<proteinExistence type="predicted"/>
<evidence type="ECO:0000313" key="2">
    <source>
        <dbReference type="Proteomes" id="UP000790709"/>
    </source>
</evidence>
<dbReference type="Proteomes" id="UP000790709">
    <property type="component" value="Unassembled WGS sequence"/>
</dbReference>